<keyword evidence="5 9" id="KW-0028">Amino-acid biosynthesis</keyword>
<dbReference type="Proteomes" id="UP000663602">
    <property type="component" value="Chromosome"/>
</dbReference>
<evidence type="ECO:0000256" key="4">
    <source>
        <dbReference type="ARBA" id="ARBA00022272"/>
    </source>
</evidence>
<dbReference type="PANTHER" id="PTHR42894">
    <property type="entry name" value="N-(5'-PHOSPHORIBOSYL)ANTHRANILATE ISOMERASE"/>
    <property type="match status" value="1"/>
</dbReference>
<dbReference type="EC" id="5.3.1.24" evidence="3 9"/>
<comment type="catalytic activity">
    <reaction evidence="1 9">
        <text>N-(5-phospho-beta-D-ribosyl)anthranilate = 1-(2-carboxyphenylamino)-1-deoxy-D-ribulose 5-phosphate</text>
        <dbReference type="Rhea" id="RHEA:21540"/>
        <dbReference type="ChEBI" id="CHEBI:18277"/>
        <dbReference type="ChEBI" id="CHEBI:58613"/>
        <dbReference type="EC" id="5.3.1.24"/>
    </reaction>
</comment>
<dbReference type="InterPro" id="IPR011060">
    <property type="entry name" value="RibuloseP-bd_barrel"/>
</dbReference>
<evidence type="ECO:0000256" key="9">
    <source>
        <dbReference type="HAMAP-Rule" id="MF_00135"/>
    </source>
</evidence>
<dbReference type="EMBL" id="CP071410">
    <property type="protein sequence ID" value="QSW37888.1"/>
    <property type="molecule type" value="Genomic_DNA"/>
</dbReference>
<dbReference type="InterPro" id="IPR044643">
    <property type="entry name" value="TrpF_fam"/>
</dbReference>
<dbReference type="InterPro" id="IPR001240">
    <property type="entry name" value="PRAI_dom"/>
</dbReference>
<comment type="similarity">
    <text evidence="9">Belongs to the TrpF family.</text>
</comment>
<organism evidence="11 12">
    <name type="scientific">Candidatus Vidania fulgoroideorum</name>
    <dbReference type="NCBI Taxonomy" id="881286"/>
    <lineage>
        <taxon>Bacteria</taxon>
        <taxon>Pseudomonadati</taxon>
        <taxon>Pseudomonadota</taxon>
        <taxon>Betaproteobacteria</taxon>
        <taxon>Candidatus Vidania</taxon>
    </lineage>
</organism>
<evidence type="ECO:0000256" key="2">
    <source>
        <dbReference type="ARBA" id="ARBA00004664"/>
    </source>
</evidence>
<keyword evidence="8 9" id="KW-0413">Isomerase</keyword>
<evidence type="ECO:0000256" key="3">
    <source>
        <dbReference type="ARBA" id="ARBA00012572"/>
    </source>
</evidence>
<reference evidence="11" key="2">
    <citation type="submission" date="2021-03" db="EMBL/GenBank/DDBJ databases">
        <title>Alternative transmission patterns in independently acquired nutritional co-symbionts of Dictyopharidae planthoppers.</title>
        <authorList>
            <person name="Michalik A."/>
            <person name="Lukasik P."/>
        </authorList>
    </citation>
    <scope>NUCLEOTIDE SEQUENCE</scope>
    <source>
        <strain evidence="11">DICMUL</strain>
    </source>
</reference>
<accession>A0A974X931</accession>
<dbReference type="HAMAP" id="MF_00135">
    <property type="entry name" value="PRAI"/>
    <property type="match status" value="1"/>
</dbReference>
<sequence length="199" mass="22996">MKIKICGIKTIKEYLQCINNKIDYIGFNFYRKSKRYINYKKAKTILKAQHTHTSKIVGIFINPNITTLKKIISQTHIDLIQVNSNWQKHKTSVKHIPIIRCFNLTKLTYKIIKNITNTTTITIIDSHTQHRGGTGEKFNWNLIKKLNTLKTFIAGGININNSKYISKNFKPYGIDIASGSENENIKCLKKIKTLRKANE</sequence>
<dbReference type="SUPFAM" id="SSF51366">
    <property type="entry name" value="Ribulose-phoshate binding barrel"/>
    <property type="match status" value="1"/>
</dbReference>
<keyword evidence="7 9" id="KW-0057">Aromatic amino acid biosynthesis</keyword>
<evidence type="ECO:0000313" key="12">
    <source>
        <dbReference type="Proteomes" id="UP000663602"/>
    </source>
</evidence>
<feature type="domain" description="N-(5'phosphoribosyl) anthranilate isomerase (PRAI)" evidence="10">
    <location>
        <begin position="3"/>
        <end position="194"/>
    </location>
</feature>
<dbReference type="InterPro" id="IPR013785">
    <property type="entry name" value="Aldolase_TIM"/>
</dbReference>
<evidence type="ECO:0000259" key="10">
    <source>
        <dbReference type="Pfam" id="PF00697"/>
    </source>
</evidence>
<gene>
    <name evidence="9" type="primary">trpF</name>
    <name evidence="11" type="ORF">JSR02_00275</name>
</gene>
<reference evidence="11" key="1">
    <citation type="submission" date="2021-02" db="EMBL/GenBank/DDBJ databases">
        <authorList>
            <person name="Franco D."/>
        </authorList>
    </citation>
    <scope>NUCLEOTIDE SEQUENCE</scope>
    <source>
        <strain evidence="11">DICMUL</strain>
    </source>
</reference>
<evidence type="ECO:0000256" key="6">
    <source>
        <dbReference type="ARBA" id="ARBA00022822"/>
    </source>
</evidence>
<dbReference type="GO" id="GO:0000162">
    <property type="term" value="P:L-tryptophan biosynthetic process"/>
    <property type="evidence" value="ECO:0007669"/>
    <property type="project" value="UniProtKB-UniRule"/>
</dbReference>
<proteinExistence type="inferred from homology"/>
<evidence type="ECO:0000256" key="1">
    <source>
        <dbReference type="ARBA" id="ARBA00001164"/>
    </source>
</evidence>
<keyword evidence="6 9" id="KW-0822">Tryptophan biosynthesis</keyword>
<evidence type="ECO:0000256" key="7">
    <source>
        <dbReference type="ARBA" id="ARBA00023141"/>
    </source>
</evidence>
<dbReference type="GO" id="GO:0004640">
    <property type="term" value="F:phosphoribosylanthranilate isomerase activity"/>
    <property type="evidence" value="ECO:0007669"/>
    <property type="project" value="UniProtKB-UniRule"/>
</dbReference>
<dbReference type="Gene3D" id="3.20.20.70">
    <property type="entry name" value="Aldolase class I"/>
    <property type="match status" value="1"/>
</dbReference>
<evidence type="ECO:0000256" key="8">
    <source>
        <dbReference type="ARBA" id="ARBA00023235"/>
    </source>
</evidence>
<evidence type="ECO:0000313" key="11">
    <source>
        <dbReference type="EMBL" id="QSW37888.1"/>
    </source>
</evidence>
<evidence type="ECO:0000256" key="5">
    <source>
        <dbReference type="ARBA" id="ARBA00022605"/>
    </source>
</evidence>
<dbReference type="AlphaFoldDB" id="A0A974X931"/>
<name>A0A974X931_9PROT</name>
<protein>
    <recommendedName>
        <fullName evidence="4 9">N-(5'-phosphoribosyl)anthranilate isomerase</fullName>
        <shortName evidence="9">PRAI</shortName>
        <ecNumber evidence="3 9">5.3.1.24</ecNumber>
    </recommendedName>
</protein>
<dbReference type="Pfam" id="PF00697">
    <property type="entry name" value="PRAI"/>
    <property type="match status" value="1"/>
</dbReference>
<dbReference type="CDD" id="cd00405">
    <property type="entry name" value="PRAI"/>
    <property type="match status" value="1"/>
</dbReference>
<comment type="pathway">
    <text evidence="2 9">Amino-acid biosynthesis; L-tryptophan biosynthesis; L-tryptophan from chorismate: step 3/5.</text>
</comment>
<dbReference type="PANTHER" id="PTHR42894:SF1">
    <property type="entry name" value="N-(5'-PHOSPHORIBOSYL)ANTHRANILATE ISOMERASE"/>
    <property type="match status" value="1"/>
</dbReference>